<dbReference type="Gene3D" id="3.40.50.2300">
    <property type="match status" value="1"/>
</dbReference>
<accession>A0A1H0CD24</accession>
<reference evidence="2" key="1">
    <citation type="submission" date="2016-10" db="EMBL/GenBank/DDBJ databases">
        <authorList>
            <person name="Varghese N."/>
            <person name="Submissions S."/>
        </authorList>
    </citation>
    <scope>NUCLEOTIDE SEQUENCE [LARGE SCALE GENOMIC DNA]</scope>
    <source>
        <strain evidence="2">BL47</strain>
    </source>
</reference>
<dbReference type="SUPFAM" id="SSF52172">
    <property type="entry name" value="CheY-like"/>
    <property type="match status" value="1"/>
</dbReference>
<gene>
    <name evidence="1" type="ORF">SAMN05216360_109111</name>
</gene>
<proteinExistence type="predicted"/>
<evidence type="ECO:0000313" key="2">
    <source>
        <dbReference type="Proteomes" id="UP000198704"/>
    </source>
</evidence>
<protein>
    <submittedName>
        <fullName evidence="1">Uncharacterized protein</fullName>
    </submittedName>
</protein>
<keyword evidence="2" id="KW-1185">Reference proteome</keyword>
<sequence>MSTADVGTASSQLPQGGCYRIQVLVVGRLKRWRDEVAAQVRRLGYQVTACDRGVDAMTVLALGLPVDVMVVDSGLQGGLCCAQLAVEARTLRPGLRIVLAGDALDDPKPEAPAQIPDALRVRHDQLLSAMVATLMREALADRAA</sequence>
<dbReference type="Proteomes" id="UP000198704">
    <property type="component" value="Unassembled WGS sequence"/>
</dbReference>
<dbReference type="RefSeq" id="WP_091717237.1">
    <property type="nucleotide sequence ID" value="NZ_FNHS01000009.1"/>
</dbReference>
<dbReference type="STRING" id="582672.SAMN05216360_109111"/>
<dbReference type="AlphaFoldDB" id="A0A1H0CD24"/>
<organism evidence="1 2">
    <name type="scientific">Methylobacterium phyllostachyos</name>
    <dbReference type="NCBI Taxonomy" id="582672"/>
    <lineage>
        <taxon>Bacteria</taxon>
        <taxon>Pseudomonadati</taxon>
        <taxon>Pseudomonadota</taxon>
        <taxon>Alphaproteobacteria</taxon>
        <taxon>Hyphomicrobiales</taxon>
        <taxon>Methylobacteriaceae</taxon>
        <taxon>Methylobacterium</taxon>
    </lineage>
</organism>
<dbReference type="OrthoDB" id="7992413at2"/>
<dbReference type="InterPro" id="IPR011006">
    <property type="entry name" value="CheY-like_superfamily"/>
</dbReference>
<evidence type="ECO:0000313" key="1">
    <source>
        <dbReference type="EMBL" id="SDN55779.1"/>
    </source>
</evidence>
<dbReference type="EMBL" id="FNHS01000009">
    <property type="protein sequence ID" value="SDN55779.1"/>
    <property type="molecule type" value="Genomic_DNA"/>
</dbReference>
<name>A0A1H0CD24_9HYPH</name>